<evidence type="ECO:0000256" key="1">
    <source>
        <dbReference type="ARBA" id="ARBA00004123"/>
    </source>
</evidence>
<dbReference type="EMBL" id="OU466857">
    <property type="protein sequence ID" value="CAH2038718.1"/>
    <property type="molecule type" value="Genomic_DNA"/>
</dbReference>
<dbReference type="Proteomes" id="UP000836841">
    <property type="component" value="Chromosome 1"/>
</dbReference>
<dbReference type="Pfam" id="PF00249">
    <property type="entry name" value="Myb_DNA-binding"/>
    <property type="match status" value="1"/>
</dbReference>
<evidence type="ECO:0000256" key="2">
    <source>
        <dbReference type="ARBA" id="ARBA00023242"/>
    </source>
</evidence>
<dbReference type="SUPFAM" id="SSF46689">
    <property type="entry name" value="Homeodomain-like"/>
    <property type="match status" value="1"/>
</dbReference>
<dbReference type="PROSITE" id="PS50090">
    <property type="entry name" value="MYB_LIKE"/>
    <property type="match status" value="1"/>
</dbReference>
<evidence type="ECO:0000313" key="6">
    <source>
        <dbReference type="EMBL" id="CAH2038718.1"/>
    </source>
</evidence>
<reference evidence="6 7" key="1">
    <citation type="submission" date="2022-03" db="EMBL/GenBank/DDBJ databases">
        <authorList>
            <person name="Nunn A."/>
            <person name="Chopra R."/>
            <person name="Nunn A."/>
            <person name="Contreras Garrido A."/>
        </authorList>
    </citation>
    <scope>NUCLEOTIDE SEQUENCE [LARGE SCALE GENOMIC DNA]</scope>
</reference>
<dbReference type="SMART" id="SM00717">
    <property type="entry name" value="SANT"/>
    <property type="match status" value="1"/>
</dbReference>
<dbReference type="AlphaFoldDB" id="A0AAU9RE16"/>
<dbReference type="PANTHER" id="PTHR46993">
    <property type="entry name" value="MYB TRANSCRIPTION FACTOR"/>
    <property type="match status" value="1"/>
</dbReference>
<dbReference type="CDD" id="cd11660">
    <property type="entry name" value="SANT_TRF"/>
    <property type="match status" value="1"/>
</dbReference>
<name>A0AAU9RE16_THLAR</name>
<organism evidence="6 7">
    <name type="scientific">Thlaspi arvense</name>
    <name type="common">Field penny-cress</name>
    <dbReference type="NCBI Taxonomy" id="13288"/>
    <lineage>
        <taxon>Eukaryota</taxon>
        <taxon>Viridiplantae</taxon>
        <taxon>Streptophyta</taxon>
        <taxon>Embryophyta</taxon>
        <taxon>Tracheophyta</taxon>
        <taxon>Spermatophyta</taxon>
        <taxon>Magnoliopsida</taxon>
        <taxon>eudicotyledons</taxon>
        <taxon>Gunneridae</taxon>
        <taxon>Pentapetalae</taxon>
        <taxon>rosids</taxon>
        <taxon>malvids</taxon>
        <taxon>Brassicales</taxon>
        <taxon>Brassicaceae</taxon>
        <taxon>Thlaspideae</taxon>
        <taxon>Thlaspi</taxon>
    </lineage>
</organism>
<evidence type="ECO:0000313" key="7">
    <source>
        <dbReference type="Proteomes" id="UP000836841"/>
    </source>
</evidence>
<feature type="compositionally biased region" description="Acidic residues" evidence="3">
    <location>
        <begin position="157"/>
        <end position="171"/>
    </location>
</feature>
<evidence type="ECO:0000259" key="4">
    <source>
        <dbReference type="PROSITE" id="PS50090"/>
    </source>
</evidence>
<feature type="region of interest" description="Disordered" evidence="3">
    <location>
        <begin position="144"/>
        <end position="223"/>
    </location>
</feature>
<dbReference type="InterPro" id="IPR009057">
    <property type="entry name" value="Homeodomain-like_sf"/>
</dbReference>
<dbReference type="Gene3D" id="1.10.10.60">
    <property type="entry name" value="Homeodomain-like"/>
    <property type="match status" value="1"/>
</dbReference>
<evidence type="ECO:0000259" key="5">
    <source>
        <dbReference type="PROSITE" id="PS51294"/>
    </source>
</evidence>
<proteinExistence type="predicted"/>
<sequence>MALSQWKEAILEGIFMEIEDGVVEEKNLERLENLVEILHREGSKVPESVKEAYCKVAVECTAKCLASERDEREAYTEAIRSIWLRRVMPLCDKVSCLVTRDLLSSCRRLWTAHNDEKACEALMDENTREKALLSLRKVVTELHPNHGYANGDRNEYMDESVEVESSEESGETEPMVESRALEVNQNSKASEDVEEDKESLSGTEQGRRSGESEAESPPRKIKTISSAVVDRALRKLRASKMDLVNALQRGGPSNLNNTSITEQEDDAANPSATDTAPSPSLMQRRATAQTFEWEDSIDESDGEMSEDGEKSSKSKRKRIVVSPLKRNQGGRRAKVPWTSAETLAVLKGYEKYGANWKRIKDECPILGRRTNGDIKDKFRVEMRRKERNP</sequence>
<keyword evidence="7" id="KW-1185">Reference proteome</keyword>
<feature type="region of interest" description="Disordered" evidence="3">
    <location>
        <begin position="244"/>
        <end position="335"/>
    </location>
</feature>
<accession>A0AAU9RE16</accession>
<feature type="compositionally biased region" description="Acidic residues" evidence="3">
    <location>
        <begin position="292"/>
        <end position="306"/>
    </location>
</feature>
<dbReference type="InterPro" id="IPR001005">
    <property type="entry name" value="SANT/Myb"/>
</dbReference>
<feature type="compositionally biased region" description="Polar residues" evidence="3">
    <location>
        <begin position="251"/>
        <end position="261"/>
    </location>
</feature>
<dbReference type="GO" id="GO:0005634">
    <property type="term" value="C:nucleus"/>
    <property type="evidence" value="ECO:0007669"/>
    <property type="project" value="UniProtKB-SubCell"/>
</dbReference>
<feature type="compositionally biased region" description="Polar residues" evidence="3">
    <location>
        <begin position="270"/>
        <end position="290"/>
    </location>
</feature>
<dbReference type="PANTHER" id="PTHR46993:SF6">
    <property type="entry name" value="MYB TRANSCRIPTION FACTOR"/>
    <property type="match status" value="1"/>
</dbReference>
<dbReference type="InterPro" id="IPR017930">
    <property type="entry name" value="Myb_dom"/>
</dbReference>
<comment type="subcellular location">
    <subcellularLocation>
        <location evidence="1">Nucleus</location>
    </subcellularLocation>
</comment>
<dbReference type="PROSITE" id="PS51294">
    <property type="entry name" value="HTH_MYB"/>
    <property type="match status" value="1"/>
</dbReference>
<feature type="domain" description="HTH myb-type" evidence="5">
    <location>
        <begin position="334"/>
        <end position="386"/>
    </location>
</feature>
<evidence type="ECO:0000256" key="3">
    <source>
        <dbReference type="SAM" id="MobiDB-lite"/>
    </source>
</evidence>
<keyword evidence="2" id="KW-0539">Nucleus</keyword>
<feature type="domain" description="Myb-like" evidence="4">
    <location>
        <begin position="329"/>
        <end position="382"/>
    </location>
</feature>
<protein>
    <submittedName>
        <fullName evidence="6">Uncharacterized protein</fullName>
    </submittedName>
</protein>
<gene>
    <name evidence="6" type="ORF">TAV2_LOCUS1953</name>
</gene>